<dbReference type="InterPro" id="IPR051678">
    <property type="entry name" value="AGP_Transferase"/>
</dbReference>
<gene>
    <name evidence="2" type="ORF">FISHEDRAFT_14308</name>
</gene>
<feature type="non-terminal residue" evidence="2">
    <location>
        <position position="1"/>
    </location>
</feature>
<organism evidence="2 3">
    <name type="scientific">Fistulina hepatica ATCC 64428</name>
    <dbReference type="NCBI Taxonomy" id="1128425"/>
    <lineage>
        <taxon>Eukaryota</taxon>
        <taxon>Fungi</taxon>
        <taxon>Dikarya</taxon>
        <taxon>Basidiomycota</taxon>
        <taxon>Agaricomycotina</taxon>
        <taxon>Agaricomycetes</taxon>
        <taxon>Agaricomycetidae</taxon>
        <taxon>Agaricales</taxon>
        <taxon>Fistulinaceae</taxon>
        <taxon>Fistulina</taxon>
    </lineage>
</organism>
<feature type="domain" description="Aminoglycoside phosphotransferase" evidence="1">
    <location>
        <begin position="48"/>
        <end position="200"/>
    </location>
</feature>
<evidence type="ECO:0000313" key="2">
    <source>
        <dbReference type="EMBL" id="KIY48815.1"/>
    </source>
</evidence>
<dbReference type="InterPro" id="IPR002575">
    <property type="entry name" value="Aminoglycoside_PTrfase"/>
</dbReference>
<dbReference type="EMBL" id="KN881812">
    <property type="protein sequence ID" value="KIY48815.1"/>
    <property type="molecule type" value="Genomic_DNA"/>
</dbReference>
<evidence type="ECO:0000259" key="1">
    <source>
        <dbReference type="Pfam" id="PF01636"/>
    </source>
</evidence>
<name>A0A0D7ADQ9_9AGAR</name>
<dbReference type="PANTHER" id="PTHR21310:SF39">
    <property type="entry name" value="AMINOGLYCOSIDE PHOSPHOTRANSFERASE DOMAIN-CONTAINING PROTEIN"/>
    <property type="match status" value="1"/>
</dbReference>
<proteinExistence type="predicted"/>
<reference evidence="2 3" key="1">
    <citation type="journal article" date="2015" name="Fungal Genet. Biol.">
        <title>Evolution of novel wood decay mechanisms in Agaricales revealed by the genome sequences of Fistulina hepatica and Cylindrobasidium torrendii.</title>
        <authorList>
            <person name="Floudas D."/>
            <person name="Held B.W."/>
            <person name="Riley R."/>
            <person name="Nagy L.G."/>
            <person name="Koehler G."/>
            <person name="Ransdell A.S."/>
            <person name="Younus H."/>
            <person name="Chow J."/>
            <person name="Chiniquy J."/>
            <person name="Lipzen A."/>
            <person name="Tritt A."/>
            <person name="Sun H."/>
            <person name="Haridas S."/>
            <person name="LaButti K."/>
            <person name="Ohm R.A."/>
            <person name="Kues U."/>
            <person name="Blanchette R.A."/>
            <person name="Grigoriev I.V."/>
            <person name="Minto R.E."/>
            <person name="Hibbett D.S."/>
        </authorList>
    </citation>
    <scope>NUCLEOTIDE SEQUENCE [LARGE SCALE GENOMIC DNA]</scope>
    <source>
        <strain evidence="2 3">ATCC 64428</strain>
    </source>
</reference>
<feature type="non-terminal residue" evidence="2">
    <location>
        <position position="207"/>
    </location>
</feature>
<protein>
    <recommendedName>
        <fullName evidence="1">Aminoglycoside phosphotransferase domain-containing protein</fullName>
    </recommendedName>
</protein>
<keyword evidence="3" id="KW-1185">Reference proteome</keyword>
<dbReference type="Proteomes" id="UP000054144">
    <property type="component" value="Unassembled WGS sequence"/>
</dbReference>
<dbReference type="PANTHER" id="PTHR21310">
    <property type="entry name" value="AMINOGLYCOSIDE PHOSPHOTRANSFERASE-RELATED-RELATED"/>
    <property type="match status" value="1"/>
</dbReference>
<accession>A0A0D7ADQ9</accession>
<evidence type="ECO:0000313" key="3">
    <source>
        <dbReference type="Proteomes" id="UP000054144"/>
    </source>
</evidence>
<dbReference type="OrthoDB" id="3250044at2759"/>
<sequence length="207" mass="23778">PSKDQIIRLCSEKGFNSNGLTYPPNERPIAYIKYGIAVTMGEAQAQLLAFQSSARVPRIYHAFEHDQVTYIVMEYIDGTTVGDWLRVHRDDIDRDWIHGEVANAVSQMLGFAVPKDAPPGPIGGGPPRHSFFKDYVAPRSYASVEDLEKHINKIIDRTAWKDRVDFSRDRLIFYYSDINDRNFLITKDHELYVIDFQDTGFLPESFM</sequence>
<dbReference type="Pfam" id="PF01636">
    <property type="entry name" value="APH"/>
    <property type="match status" value="1"/>
</dbReference>
<dbReference type="InterPro" id="IPR011009">
    <property type="entry name" value="Kinase-like_dom_sf"/>
</dbReference>
<dbReference type="SUPFAM" id="SSF56112">
    <property type="entry name" value="Protein kinase-like (PK-like)"/>
    <property type="match status" value="1"/>
</dbReference>
<dbReference type="AlphaFoldDB" id="A0A0D7ADQ9"/>